<evidence type="ECO:0000313" key="3">
    <source>
        <dbReference type="Proteomes" id="UP000011885"/>
    </source>
</evidence>
<feature type="region of interest" description="Disordered" evidence="1">
    <location>
        <begin position="16"/>
        <end position="45"/>
    </location>
</feature>
<evidence type="ECO:0000256" key="1">
    <source>
        <dbReference type="SAM" id="MobiDB-lite"/>
    </source>
</evidence>
<accession>M5U8A1</accession>
<dbReference type="InterPro" id="IPR028978">
    <property type="entry name" value="Chorismate_lyase_/UTRA_dom_sf"/>
</dbReference>
<dbReference type="SUPFAM" id="SSF64288">
    <property type="entry name" value="Chorismate lyase-like"/>
    <property type="match status" value="1"/>
</dbReference>
<protein>
    <submittedName>
        <fullName evidence="2">Uncharacterized protein</fullName>
    </submittedName>
</protein>
<feature type="compositionally biased region" description="Polar residues" evidence="1">
    <location>
        <begin position="25"/>
        <end position="45"/>
    </location>
</feature>
<reference evidence="2 3" key="1">
    <citation type="journal article" date="2013" name="Mar. Genomics">
        <title>Expression of sulfatases in Rhodopirellula baltica and the diversity of sulfatases in the genus Rhodopirellula.</title>
        <authorList>
            <person name="Wegner C.E."/>
            <person name="Richter-Heitmann T."/>
            <person name="Klindworth A."/>
            <person name="Klockow C."/>
            <person name="Richter M."/>
            <person name="Achstetter T."/>
            <person name="Glockner F.O."/>
            <person name="Harder J."/>
        </authorList>
    </citation>
    <scope>NUCLEOTIDE SEQUENCE [LARGE SCALE GENOMIC DNA]</scope>
    <source>
        <strain evidence="2 3">SM41</strain>
    </source>
</reference>
<dbReference type="EMBL" id="ANOH01000074">
    <property type="protein sequence ID" value="EMI57687.1"/>
    <property type="molecule type" value="Genomic_DNA"/>
</dbReference>
<dbReference type="Proteomes" id="UP000011885">
    <property type="component" value="Unassembled WGS sequence"/>
</dbReference>
<organism evidence="2 3">
    <name type="scientific">Rhodopirellula sallentina SM41</name>
    <dbReference type="NCBI Taxonomy" id="1263870"/>
    <lineage>
        <taxon>Bacteria</taxon>
        <taxon>Pseudomonadati</taxon>
        <taxon>Planctomycetota</taxon>
        <taxon>Planctomycetia</taxon>
        <taxon>Pirellulales</taxon>
        <taxon>Pirellulaceae</taxon>
        <taxon>Rhodopirellula</taxon>
    </lineage>
</organism>
<dbReference type="RefSeq" id="WP_008674803.1">
    <property type="nucleotide sequence ID" value="NZ_ANOH01000074.1"/>
</dbReference>
<dbReference type="AlphaFoldDB" id="M5U8A1"/>
<evidence type="ECO:0000313" key="2">
    <source>
        <dbReference type="EMBL" id="EMI57687.1"/>
    </source>
</evidence>
<name>M5U8A1_9BACT</name>
<sequence>MTDGLVDELRSLARRAKMTEKAMSTAESQAAQSQTDPPQTDGTPNTRYEINIGSLLAEFYASTSTLALFEEVEQCPPPFDQLLDHHSHMTVTVEAFHKDEVDVVVHRSRSVLDDGESVWQNDPLMKTDARLAIAERTVTYTREITLVTHNTGKVVQYGLVRLDPSALGRDVWMEIASGEIPLGRVLIKHNVLRSVERYQLWKVTPGVALSSLLQTAPGEIVYGRTALIRCNDQPAIELIEIVK</sequence>
<comment type="caution">
    <text evidence="2">The sequence shown here is derived from an EMBL/GenBank/DDBJ whole genome shotgun (WGS) entry which is preliminary data.</text>
</comment>
<dbReference type="Gene3D" id="3.40.1410.10">
    <property type="entry name" value="Chorismate lyase-like"/>
    <property type="match status" value="1"/>
</dbReference>
<dbReference type="PATRIC" id="fig|1263870.3.peg.958"/>
<proteinExistence type="predicted"/>
<gene>
    <name evidence="2" type="ORF">RSSM_00878</name>
</gene>
<keyword evidence="3" id="KW-1185">Reference proteome</keyword>